<dbReference type="RefSeq" id="XP_018983334.1">
    <property type="nucleotide sequence ID" value="XM_019129691.1"/>
</dbReference>
<evidence type="ECO:0000256" key="1">
    <source>
        <dbReference type="ARBA" id="ARBA00022490"/>
    </source>
</evidence>
<dbReference type="PANTHER" id="PTHR12601">
    <property type="entry name" value="EUKARYOTIC TRANSLATION INITIATION FACTOR 3 SUBUNIT EIF-3"/>
    <property type="match status" value="1"/>
</dbReference>
<dbReference type="GO" id="GO:0005737">
    <property type="term" value="C:cytoplasm"/>
    <property type="evidence" value="ECO:0007669"/>
    <property type="project" value="TreeGrafter"/>
</dbReference>
<dbReference type="GO" id="GO:0048312">
    <property type="term" value="P:intracellular distribution of mitochondria"/>
    <property type="evidence" value="ECO:0007669"/>
    <property type="project" value="TreeGrafter"/>
</dbReference>
<dbReference type="InterPro" id="IPR023231">
    <property type="entry name" value="GSKIP_dom_sf"/>
</dbReference>
<sequence length="1224" mass="134469">MSDEEPQVSVYALTVKFSSHLALDDLTIPDLFTELGISDSEVVVQLTEKPYTLKTVQEHLLRFRDLIGLNFSDTAASMVNSGASRFAALNLNDVQEKAEETTDEAKKTLSAEEQEAITALVDSIGVPSLSQHVADDSQVSMVPALKSLAVSAWSPVPAAQKLRGDLLYLTAQSLEHETYHITAHITGFFVNKSSAATFNPALKVNERGTFAKAHCLYDLFAGISPAFTTQLQISIAQLAALAPESYLQPQTTALSLPWLVAAAATVTPDASRSQLTYLTGGVDGAEHVHDWNEDYQSVRELLQADLPSRIMRERLLAKTSFEFTKTASATALSILQGDIAPMNPEDPAEYHIFLRNGIFYSFGGIDAAGQFAGAGGDDAARYAVSKDLQGVKCLNRLDPKQISGLVTAVVDYCGRRIVCQAPVPGILNQPQEEEGAATQEKILYGSAAEGTAIVADAGFHEILKPIAEAFHLKEHTAFAKTSSTDLVLSKDTKGLKGTDDRKYLIDLYRTTPLDIEFIDAHFTGDATSYPHRETVMRHEAIEEWWRRQVGVLIKEQAQKLDAEKVEGEDKEKEQIIVDGSQFALNPDAFPLVMPTDEAVQKQLGEDEKDVREVSKFISEVLVNEFLGDVGSANGMAPVDGSHLTATLHKIGINLRYLGKIAAEASARKDAEVVRVAEAKKVVAETKEEVKEEIKEEAKEETKEEAKEEREEKVPSKADFNPTIASYTTLYTVSVQEMIARASKHVLRAFSKDLPLPLLPAVVSHFHNCLLGAAVNPQPEFIVDETLKALFAADVSSVSQLTPAGVVTLLEAEVFKRFRYQLPAQWTETIKPVQLLREIAVKFGIQWKAQDYAFTAETFASFKVGQQQTVVEKAKKTKKAKKTAFVIRVIERTTTFVPEDIVNFSPVVKDSIYKSTLTEEILQAATNHVNQDQKEVGLTLFSEAISVYEQIYGPVHQETARAYTLLAQQYQDCGLVSEACKVSRKAVYLTERSFGSDSFETLLSLINSAFFEQANGNHVDSFKIYTRLLNDWNVIYGEGHPSAITTVSNLASILQKLNMTEVAASLFKLALTHSETVHGADSQLTGLIHFQYAQHCIMTSQLDDSVAHMEAAREIFTAHLGGEDSLTKDATKWAANLVNYKAFVDQQEEQKKKNLETVTNGSTAQKHKVKSLTEIAQAAAIATGKKAKKVKKEAVPDLADQSVEDILKFIEGKQPKKGKNAKKTA</sequence>
<dbReference type="Pfam" id="PF12807">
    <property type="entry name" value="eIF3_p135"/>
    <property type="match status" value="1"/>
</dbReference>
<dbReference type="InterPro" id="IPR033646">
    <property type="entry name" value="CLU-central"/>
</dbReference>
<evidence type="ECO:0000313" key="4">
    <source>
        <dbReference type="EMBL" id="ODQ78006.1"/>
    </source>
</evidence>
<gene>
    <name evidence="4" type="ORF">BABINDRAFT_163053</name>
</gene>
<dbReference type="Pfam" id="PF15044">
    <property type="entry name" value="CLU_N"/>
    <property type="match status" value="1"/>
</dbReference>
<dbReference type="EMBL" id="KV454437">
    <property type="protein sequence ID" value="ODQ78006.1"/>
    <property type="molecule type" value="Genomic_DNA"/>
</dbReference>
<name>A0A1E3QJZ0_9ASCO</name>
<dbReference type="Gene3D" id="1.25.40.10">
    <property type="entry name" value="Tetratricopeptide repeat domain"/>
    <property type="match status" value="2"/>
</dbReference>
<dbReference type="AlphaFoldDB" id="A0A1E3QJZ0"/>
<evidence type="ECO:0000313" key="5">
    <source>
        <dbReference type="Proteomes" id="UP000094336"/>
    </source>
</evidence>
<evidence type="ECO:0000259" key="3">
    <source>
        <dbReference type="PROSITE" id="PS51823"/>
    </source>
</evidence>
<feature type="region of interest" description="Disordered" evidence="2">
    <location>
        <begin position="693"/>
        <end position="714"/>
    </location>
</feature>
<dbReference type="Pfam" id="PF13236">
    <property type="entry name" value="CLU"/>
    <property type="match status" value="1"/>
</dbReference>
<accession>A0A1E3QJZ0</accession>
<dbReference type="PANTHER" id="PTHR12601:SF6">
    <property type="entry name" value="CLUSTERED MITOCHONDRIA PROTEIN HOMOLOG"/>
    <property type="match status" value="1"/>
</dbReference>
<dbReference type="Pfam" id="PF13424">
    <property type="entry name" value="TPR_12"/>
    <property type="match status" value="1"/>
</dbReference>
<dbReference type="CDD" id="cd15466">
    <property type="entry name" value="CLU-central"/>
    <property type="match status" value="1"/>
</dbReference>
<dbReference type="STRING" id="984486.A0A1E3QJZ0"/>
<dbReference type="InterPro" id="IPR027523">
    <property type="entry name" value="CLU_prot"/>
</dbReference>
<dbReference type="GeneID" id="30147544"/>
<dbReference type="InterPro" id="IPR011990">
    <property type="entry name" value="TPR-like_helical_dom_sf"/>
</dbReference>
<dbReference type="SUPFAM" id="SSF103107">
    <property type="entry name" value="Hypothetical protein c14orf129, hspc210"/>
    <property type="match status" value="1"/>
</dbReference>
<keyword evidence="1" id="KW-0963">Cytoplasm</keyword>
<organism evidence="4 5">
    <name type="scientific">Babjeviella inositovora NRRL Y-12698</name>
    <dbReference type="NCBI Taxonomy" id="984486"/>
    <lineage>
        <taxon>Eukaryota</taxon>
        <taxon>Fungi</taxon>
        <taxon>Dikarya</taxon>
        <taxon>Ascomycota</taxon>
        <taxon>Saccharomycotina</taxon>
        <taxon>Pichiomycetes</taxon>
        <taxon>Serinales incertae sedis</taxon>
        <taxon>Babjeviella</taxon>
    </lineage>
</organism>
<dbReference type="SUPFAM" id="SSF48452">
    <property type="entry name" value="TPR-like"/>
    <property type="match status" value="2"/>
</dbReference>
<dbReference type="OrthoDB" id="1414216at2759"/>
<keyword evidence="5" id="KW-1185">Reference proteome</keyword>
<feature type="domain" description="Clu" evidence="3">
    <location>
        <begin position="269"/>
        <end position="518"/>
    </location>
</feature>
<evidence type="ECO:0000256" key="2">
    <source>
        <dbReference type="SAM" id="MobiDB-lite"/>
    </source>
</evidence>
<dbReference type="InterPro" id="IPR025697">
    <property type="entry name" value="CLU_dom"/>
</dbReference>
<reference evidence="5" key="1">
    <citation type="submission" date="2016-05" db="EMBL/GenBank/DDBJ databases">
        <title>Comparative genomics of biotechnologically important yeasts.</title>
        <authorList>
            <consortium name="DOE Joint Genome Institute"/>
            <person name="Riley R."/>
            <person name="Haridas S."/>
            <person name="Wolfe K.H."/>
            <person name="Lopes M.R."/>
            <person name="Hittinger C.T."/>
            <person name="Goker M."/>
            <person name="Salamov A."/>
            <person name="Wisecaver J."/>
            <person name="Long T.M."/>
            <person name="Aerts A.L."/>
            <person name="Barry K."/>
            <person name="Choi C."/>
            <person name="Clum A."/>
            <person name="Coughlan A.Y."/>
            <person name="Deshpande S."/>
            <person name="Douglass A.P."/>
            <person name="Hanson S.J."/>
            <person name="Klenk H.-P."/>
            <person name="Labutti K."/>
            <person name="Lapidus A."/>
            <person name="Lindquist E."/>
            <person name="Lipzen A."/>
            <person name="Meier-Kolthoff J.P."/>
            <person name="Ohm R.A."/>
            <person name="Otillar R.P."/>
            <person name="Pangilinan J."/>
            <person name="Peng Y."/>
            <person name="Rokas A."/>
            <person name="Rosa C.A."/>
            <person name="Scheuner C."/>
            <person name="Sibirny A.A."/>
            <person name="Slot J.C."/>
            <person name="Stielow J.B."/>
            <person name="Sun H."/>
            <person name="Kurtzman C.P."/>
            <person name="Blackwell M."/>
            <person name="Grigoriev I.V."/>
            <person name="Jeffries T.W."/>
        </authorList>
    </citation>
    <scope>NUCLEOTIDE SEQUENCE [LARGE SCALE GENOMIC DNA]</scope>
    <source>
        <strain evidence="5">NRRL Y-12698</strain>
    </source>
</reference>
<proteinExistence type="predicted"/>
<protein>
    <recommendedName>
        <fullName evidence="3">Clu domain-containing protein</fullName>
    </recommendedName>
</protein>
<dbReference type="GO" id="GO:0003729">
    <property type="term" value="F:mRNA binding"/>
    <property type="evidence" value="ECO:0007669"/>
    <property type="project" value="TreeGrafter"/>
</dbReference>
<dbReference type="InterPro" id="IPR028275">
    <property type="entry name" value="CLU_N"/>
</dbReference>
<dbReference type="PROSITE" id="PS51823">
    <property type="entry name" value="CLU"/>
    <property type="match status" value="1"/>
</dbReference>
<dbReference type="Proteomes" id="UP000094336">
    <property type="component" value="Unassembled WGS sequence"/>
</dbReference>